<keyword evidence="2" id="KW-1185">Reference proteome</keyword>
<gene>
    <name evidence="1" type="ORF">SARC_15977</name>
</gene>
<accession>A0A0L0F436</accession>
<dbReference type="EMBL" id="KQ248714">
    <property type="protein sequence ID" value="KNC71485.1"/>
    <property type="molecule type" value="Genomic_DNA"/>
</dbReference>
<organism evidence="1 2">
    <name type="scientific">Sphaeroforma arctica JP610</name>
    <dbReference type="NCBI Taxonomy" id="667725"/>
    <lineage>
        <taxon>Eukaryota</taxon>
        <taxon>Ichthyosporea</taxon>
        <taxon>Ichthyophonida</taxon>
        <taxon>Sphaeroforma</taxon>
    </lineage>
</organism>
<sequence>MGTPSRSAVVGNDLAVVVANSAGTNPKKEEHAKGTVGHLLVTTNDKYTTTEKRVARRK</sequence>
<reference evidence="1 2" key="1">
    <citation type="submission" date="2011-02" db="EMBL/GenBank/DDBJ databases">
        <title>The Genome Sequence of Sphaeroforma arctica JP610.</title>
        <authorList>
            <consortium name="The Broad Institute Genome Sequencing Platform"/>
            <person name="Russ C."/>
            <person name="Cuomo C."/>
            <person name="Young S.K."/>
            <person name="Zeng Q."/>
            <person name="Gargeya S."/>
            <person name="Alvarado L."/>
            <person name="Berlin A."/>
            <person name="Chapman S.B."/>
            <person name="Chen Z."/>
            <person name="Freedman E."/>
            <person name="Gellesch M."/>
            <person name="Goldberg J."/>
            <person name="Griggs A."/>
            <person name="Gujja S."/>
            <person name="Heilman E."/>
            <person name="Heiman D."/>
            <person name="Howarth C."/>
            <person name="Mehta T."/>
            <person name="Neiman D."/>
            <person name="Pearson M."/>
            <person name="Roberts A."/>
            <person name="Saif S."/>
            <person name="Shea T."/>
            <person name="Shenoy N."/>
            <person name="Sisk P."/>
            <person name="Stolte C."/>
            <person name="Sykes S."/>
            <person name="White J."/>
            <person name="Yandava C."/>
            <person name="Burger G."/>
            <person name="Gray M.W."/>
            <person name="Holland P.W.H."/>
            <person name="King N."/>
            <person name="Lang F.B.F."/>
            <person name="Roger A.J."/>
            <person name="Ruiz-Trillo I."/>
            <person name="Haas B."/>
            <person name="Nusbaum C."/>
            <person name="Birren B."/>
        </authorList>
    </citation>
    <scope>NUCLEOTIDE SEQUENCE [LARGE SCALE GENOMIC DNA]</scope>
    <source>
        <strain evidence="1 2">JP610</strain>
    </source>
</reference>
<evidence type="ECO:0000313" key="1">
    <source>
        <dbReference type="EMBL" id="KNC71485.1"/>
    </source>
</evidence>
<name>A0A0L0F436_9EUKA</name>
<dbReference type="RefSeq" id="XP_014145387.1">
    <property type="nucleotide sequence ID" value="XM_014289912.1"/>
</dbReference>
<feature type="non-terminal residue" evidence="1">
    <location>
        <position position="58"/>
    </location>
</feature>
<dbReference type="AlphaFoldDB" id="A0A0L0F436"/>
<proteinExistence type="predicted"/>
<dbReference type="Proteomes" id="UP000054560">
    <property type="component" value="Unassembled WGS sequence"/>
</dbReference>
<evidence type="ECO:0000313" key="2">
    <source>
        <dbReference type="Proteomes" id="UP000054560"/>
    </source>
</evidence>
<protein>
    <submittedName>
        <fullName evidence="1">Uncharacterized protein</fullName>
    </submittedName>
</protein>
<dbReference type="GeneID" id="25916481"/>